<comment type="caution">
    <text evidence="1">The sequence shown here is derived from an EMBL/GenBank/DDBJ whole genome shotgun (WGS) entry which is preliminary data.</text>
</comment>
<sequence>MPKIDGFEATRVIRLSDTDTPIAALCVSVLKEDIKKLNKSVRITI</sequence>
<dbReference type="AlphaFoldDB" id="K6Z372"/>
<evidence type="ECO:0000313" key="2">
    <source>
        <dbReference type="Proteomes" id="UP000006251"/>
    </source>
</evidence>
<proteinExistence type="predicted"/>
<gene>
    <name evidence="1" type="ORF">GPAL_3851</name>
</gene>
<reference evidence="2" key="1">
    <citation type="journal article" date="2014" name="Environ. Microbiol.">
        <title>Comparative genomics of the marine bacterial genus Glaciecola reveals the high degree of genomic diversity and genomic characteristic for cold adaptation.</title>
        <authorList>
            <person name="Qin Q.L."/>
            <person name="Xie B.B."/>
            <person name="Yu Y."/>
            <person name="Shu Y.L."/>
            <person name="Rong J.C."/>
            <person name="Zhang Y.J."/>
            <person name="Zhao D.L."/>
            <person name="Chen X.L."/>
            <person name="Zhang X.Y."/>
            <person name="Chen B."/>
            <person name="Zhou B.C."/>
            <person name="Zhang Y.Z."/>
        </authorList>
    </citation>
    <scope>NUCLEOTIDE SEQUENCE [LARGE SCALE GENOMIC DNA]</scope>
    <source>
        <strain evidence="2">ACAM 615</strain>
    </source>
</reference>
<name>K6Z372_9ALTE</name>
<accession>K6Z372</accession>
<dbReference type="EMBL" id="BAEQ01000065">
    <property type="protein sequence ID" value="GAC30691.1"/>
    <property type="molecule type" value="Genomic_DNA"/>
</dbReference>
<keyword evidence="2" id="KW-1185">Reference proteome</keyword>
<dbReference type="Proteomes" id="UP000006251">
    <property type="component" value="Unassembled WGS sequence"/>
</dbReference>
<evidence type="ECO:0000313" key="1">
    <source>
        <dbReference type="EMBL" id="GAC30691.1"/>
    </source>
</evidence>
<protein>
    <recommendedName>
        <fullName evidence="3">Response regulatory domain-containing protein</fullName>
    </recommendedName>
</protein>
<evidence type="ECO:0008006" key="3">
    <source>
        <dbReference type="Google" id="ProtNLM"/>
    </source>
</evidence>
<organism evidence="1 2">
    <name type="scientific">Brumicola pallidula DSM 14239 = ACAM 615</name>
    <dbReference type="NCBI Taxonomy" id="1121922"/>
    <lineage>
        <taxon>Bacteria</taxon>
        <taxon>Pseudomonadati</taxon>
        <taxon>Pseudomonadota</taxon>
        <taxon>Gammaproteobacteria</taxon>
        <taxon>Alteromonadales</taxon>
        <taxon>Alteromonadaceae</taxon>
        <taxon>Brumicola</taxon>
    </lineage>
</organism>